<name>A0A2U1CL41_9BURK</name>
<evidence type="ECO:0000313" key="4">
    <source>
        <dbReference type="Proteomes" id="UP000246145"/>
    </source>
</evidence>
<dbReference type="STRING" id="1231391.GCA_000308195_00502"/>
<dbReference type="InterPro" id="IPR036390">
    <property type="entry name" value="WH_DNA-bd_sf"/>
</dbReference>
<sequence length="194" mass="21504">MVQVTLRMNTPELNPALKHRNLALLLLQARERLMGNFRRILNHHGLTEQQWRVIRAIYDNGAPMEQWQICATCHILSPSLAGVLARMEAMQLVDRNRVDTDQRRILVALTDSSQALIAAIAPLVEQQYANLEKSVGADTVRNLYEALDLFLAHDNGQVAQIDLPESAVRPPAKAAAKRGAAGARRGKSRASPMS</sequence>
<dbReference type="GO" id="GO:0003700">
    <property type="term" value="F:DNA-binding transcription factor activity"/>
    <property type="evidence" value="ECO:0007669"/>
    <property type="project" value="InterPro"/>
</dbReference>
<dbReference type="Gene3D" id="1.10.10.10">
    <property type="entry name" value="Winged helix-like DNA-binding domain superfamily/Winged helix DNA-binding domain"/>
    <property type="match status" value="1"/>
</dbReference>
<dbReference type="GO" id="GO:0045892">
    <property type="term" value="P:negative regulation of DNA-templated transcription"/>
    <property type="evidence" value="ECO:0007669"/>
    <property type="project" value="InterPro"/>
</dbReference>
<dbReference type="SUPFAM" id="SSF46785">
    <property type="entry name" value="Winged helix' DNA-binding domain"/>
    <property type="match status" value="1"/>
</dbReference>
<dbReference type="Proteomes" id="UP000246145">
    <property type="component" value="Unassembled WGS sequence"/>
</dbReference>
<evidence type="ECO:0000256" key="1">
    <source>
        <dbReference type="SAM" id="MobiDB-lite"/>
    </source>
</evidence>
<dbReference type="GO" id="GO:0003677">
    <property type="term" value="F:DNA binding"/>
    <property type="evidence" value="ECO:0007669"/>
    <property type="project" value="InterPro"/>
</dbReference>
<feature type="domain" description="HTH marR-type" evidence="2">
    <location>
        <begin position="19"/>
        <end position="152"/>
    </location>
</feature>
<keyword evidence="4" id="KW-1185">Reference proteome</keyword>
<dbReference type="NCBIfam" id="TIGR02337">
    <property type="entry name" value="HpaR"/>
    <property type="match status" value="1"/>
</dbReference>
<dbReference type="AlphaFoldDB" id="A0A2U1CL41"/>
<dbReference type="EMBL" id="QEKO01000003">
    <property type="protein sequence ID" value="PVY61726.1"/>
    <property type="molecule type" value="Genomic_DNA"/>
</dbReference>
<dbReference type="InterPro" id="IPR012712">
    <property type="entry name" value="HpaR/FarR"/>
</dbReference>
<evidence type="ECO:0000259" key="2">
    <source>
        <dbReference type="PROSITE" id="PS50995"/>
    </source>
</evidence>
<dbReference type="PROSITE" id="PS50995">
    <property type="entry name" value="HTH_MARR_2"/>
    <property type="match status" value="1"/>
</dbReference>
<dbReference type="PANTHER" id="PTHR33164">
    <property type="entry name" value="TRANSCRIPTIONAL REGULATOR, MARR FAMILY"/>
    <property type="match status" value="1"/>
</dbReference>
<dbReference type="InterPro" id="IPR036388">
    <property type="entry name" value="WH-like_DNA-bd_sf"/>
</dbReference>
<evidence type="ECO:0000313" key="3">
    <source>
        <dbReference type="EMBL" id="PVY61726.1"/>
    </source>
</evidence>
<dbReference type="SMART" id="SM00347">
    <property type="entry name" value="HTH_MARR"/>
    <property type="match status" value="1"/>
</dbReference>
<accession>A0A2U1CL41</accession>
<dbReference type="Pfam" id="PF12802">
    <property type="entry name" value="MarR_2"/>
    <property type="match status" value="1"/>
</dbReference>
<dbReference type="InterPro" id="IPR000835">
    <property type="entry name" value="HTH_MarR-typ"/>
</dbReference>
<dbReference type="PANTHER" id="PTHR33164:SF13">
    <property type="entry name" value="4-HYDROXYPHENYLACETATE CATABOLISM PROTEIN"/>
    <property type="match status" value="1"/>
</dbReference>
<dbReference type="InterPro" id="IPR039422">
    <property type="entry name" value="MarR/SlyA-like"/>
</dbReference>
<proteinExistence type="predicted"/>
<dbReference type="GO" id="GO:0006950">
    <property type="term" value="P:response to stress"/>
    <property type="evidence" value="ECO:0007669"/>
    <property type="project" value="TreeGrafter"/>
</dbReference>
<comment type="caution">
    <text evidence="3">The sequence shown here is derived from an EMBL/GenBank/DDBJ whole genome shotgun (WGS) entry which is preliminary data.</text>
</comment>
<organism evidence="3 4">
    <name type="scientific">Pusillimonas noertemannii</name>
    <dbReference type="NCBI Taxonomy" id="305977"/>
    <lineage>
        <taxon>Bacteria</taxon>
        <taxon>Pseudomonadati</taxon>
        <taxon>Pseudomonadota</taxon>
        <taxon>Betaproteobacteria</taxon>
        <taxon>Burkholderiales</taxon>
        <taxon>Alcaligenaceae</taxon>
        <taxon>Pusillimonas</taxon>
    </lineage>
</organism>
<protein>
    <submittedName>
        <fullName evidence="3">Homoprotocatechuate degradation regulator HpaR</fullName>
    </submittedName>
</protein>
<reference evidence="3 4" key="1">
    <citation type="submission" date="2018-04" db="EMBL/GenBank/DDBJ databases">
        <title>Genomic Encyclopedia of Type Strains, Phase IV (KMG-IV): sequencing the most valuable type-strain genomes for metagenomic binning, comparative biology and taxonomic classification.</title>
        <authorList>
            <person name="Goeker M."/>
        </authorList>
    </citation>
    <scope>NUCLEOTIDE SEQUENCE [LARGE SCALE GENOMIC DNA]</scope>
    <source>
        <strain evidence="3 4">DSM 10065</strain>
    </source>
</reference>
<feature type="region of interest" description="Disordered" evidence="1">
    <location>
        <begin position="168"/>
        <end position="194"/>
    </location>
</feature>
<gene>
    <name evidence="3" type="ORF">C7440_2457</name>
</gene>